<keyword evidence="2" id="KW-0378">Hydrolase</keyword>
<dbReference type="InterPro" id="IPR016195">
    <property type="entry name" value="Pol/histidinol_Pase-like"/>
</dbReference>
<dbReference type="Gene3D" id="3.20.20.140">
    <property type="entry name" value="Metal-dependent hydrolases"/>
    <property type="match status" value="1"/>
</dbReference>
<proteinExistence type="predicted"/>
<dbReference type="PANTHER" id="PTHR36928:SF1">
    <property type="entry name" value="PHOSPHATASE YCDX-RELATED"/>
    <property type="match status" value="1"/>
</dbReference>
<dbReference type="OrthoDB" id="9808747at2"/>
<reference evidence="3" key="1">
    <citation type="submission" date="2016-11" db="EMBL/GenBank/DDBJ databases">
        <authorList>
            <person name="Varghese N."/>
            <person name="Submissions S."/>
        </authorList>
    </citation>
    <scope>NUCLEOTIDE SEQUENCE [LARGE SCALE GENOMIC DNA]</scope>
    <source>
        <strain evidence="3">DSM 15518</strain>
    </source>
</reference>
<evidence type="ECO:0000259" key="1">
    <source>
        <dbReference type="SMART" id="SM00481"/>
    </source>
</evidence>
<evidence type="ECO:0000313" key="3">
    <source>
        <dbReference type="Proteomes" id="UP000242497"/>
    </source>
</evidence>
<dbReference type="InterPro" id="IPR050243">
    <property type="entry name" value="PHP_phosphatase"/>
</dbReference>
<keyword evidence="3" id="KW-1185">Reference proteome</keyword>
<gene>
    <name evidence="2" type="ORF">SAMN02744037_00174</name>
</gene>
<feature type="domain" description="Polymerase/histidinol phosphatase N-terminal" evidence="1">
    <location>
        <begin position="5"/>
        <end position="83"/>
    </location>
</feature>
<dbReference type="GO" id="GO:0008270">
    <property type="term" value="F:zinc ion binding"/>
    <property type="evidence" value="ECO:0007669"/>
    <property type="project" value="TreeGrafter"/>
</dbReference>
<name>A0A1M6JQI5_9FIRM</name>
<dbReference type="RefSeq" id="WP_072886521.1">
    <property type="nucleotide sequence ID" value="NZ_FRAE01000005.1"/>
</dbReference>
<evidence type="ECO:0000313" key="2">
    <source>
        <dbReference type="EMBL" id="SHJ48967.1"/>
    </source>
</evidence>
<sequence length="242" mass="26994">MNITADYHTHTIYSHGKGTIEDNVKSAISKGLKTIGISDHGYKHMGFGIKYKDIPKMREEIDMLREKYPNINILMGIEANILDDKGNIDVDDKVRKYFDYVMAGYHFGSTPTKLIKGTLNHIINFLGPLKKNAIEYNTNAVVNTMKKNDIFIITHPGAKAMIDLIEVAKVAKETDTALEINSKHGHLTIEELKLIKDSGVKFAIGSDAHEAEDVGNFIDGIYRAKKAGIDMKSIINIDGEMK</sequence>
<dbReference type="GO" id="GO:0042578">
    <property type="term" value="F:phosphoric ester hydrolase activity"/>
    <property type="evidence" value="ECO:0007669"/>
    <property type="project" value="TreeGrafter"/>
</dbReference>
<dbReference type="Pfam" id="PF02811">
    <property type="entry name" value="PHP"/>
    <property type="match status" value="1"/>
</dbReference>
<organism evidence="2 3">
    <name type="scientific">Tepidibacter formicigenes DSM 15518</name>
    <dbReference type="NCBI Taxonomy" id="1123349"/>
    <lineage>
        <taxon>Bacteria</taxon>
        <taxon>Bacillati</taxon>
        <taxon>Bacillota</taxon>
        <taxon>Clostridia</taxon>
        <taxon>Peptostreptococcales</taxon>
        <taxon>Peptostreptococcaceae</taxon>
        <taxon>Tepidibacter</taxon>
    </lineage>
</organism>
<dbReference type="InterPro" id="IPR003141">
    <property type="entry name" value="Pol/His_phosphatase_N"/>
</dbReference>
<dbReference type="SMART" id="SM00481">
    <property type="entry name" value="POLIIIAc"/>
    <property type="match status" value="1"/>
</dbReference>
<protein>
    <submittedName>
        <fullName evidence="2">Putative hydrolase</fullName>
    </submittedName>
</protein>
<dbReference type="InterPro" id="IPR004013">
    <property type="entry name" value="PHP_dom"/>
</dbReference>
<dbReference type="GO" id="GO:0005829">
    <property type="term" value="C:cytosol"/>
    <property type="evidence" value="ECO:0007669"/>
    <property type="project" value="TreeGrafter"/>
</dbReference>
<accession>A0A1M6JQI5</accession>
<dbReference type="AlphaFoldDB" id="A0A1M6JQI5"/>
<dbReference type="EMBL" id="FRAE01000005">
    <property type="protein sequence ID" value="SHJ48967.1"/>
    <property type="molecule type" value="Genomic_DNA"/>
</dbReference>
<dbReference type="STRING" id="1123349.SAMN02744037_00174"/>
<dbReference type="SUPFAM" id="SSF89550">
    <property type="entry name" value="PHP domain-like"/>
    <property type="match status" value="1"/>
</dbReference>
<dbReference type="Proteomes" id="UP000242497">
    <property type="component" value="Unassembled WGS sequence"/>
</dbReference>
<dbReference type="PANTHER" id="PTHR36928">
    <property type="entry name" value="PHOSPHATASE YCDX-RELATED"/>
    <property type="match status" value="1"/>
</dbReference>